<dbReference type="GO" id="GO:0019432">
    <property type="term" value="P:triglyceride biosynthetic process"/>
    <property type="evidence" value="ECO:0007669"/>
    <property type="project" value="TreeGrafter"/>
</dbReference>
<comment type="caution">
    <text evidence="1">The sequence shown here is derived from an EMBL/GenBank/DDBJ whole genome shotgun (WGS) entry which is preliminary data.</text>
</comment>
<dbReference type="GO" id="GO:0005886">
    <property type="term" value="C:plasma membrane"/>
    <property type="evidence" value="ECO:0007669"/>
    <property type="project" value="TreeGrafter"/>
</dbReference>
<dbReference type="GO" id="GO:0008374">
    <property type="term" value="F:O-acyltransferase activity"/>
    <property type="evidence" value="ECO:0007669"/>
    <property type="project" value="InterPro"/>
</dbReference>
<reference evidence="1" key="1">
    <citation type="submission" date="2021-02" db="EMBL/GenBank/DDBJ databases">
        <authorList>
            <person name="Dougan E. K."/>
            <person name="Rhodes N."/>
            <person name="Thang M."/>
            <person name="Chan C."/>
        </authorList>
    </citation>
    <scope>NUCLEOTIDE SEQUENCE</scope>
</reference>
<sequence length="423" mass="46328">MVAELLPHEPDFTMEQVKASVELAVAEHPRLREVLSDCGLWEEVELDLETHLRWIRDVGEAKGREEDPEIVRAMHSMPAFDDATARTPRWQVIATPRKMIFHVHHAAVDGVGIAVITSTLLLGKNLKETVQAMIPVSGQSRNKLRPADPGCLGSCCEGVTTVRSCARHVNLPFQGLLFPTPRSPISTPTSGAQPSHIRHFHLGPYSLTAIRSAAHESGVTVNSVLLRHLTAGLQQYCESQGDAKISTFNVAIPISFKAPDLERPEQMKANNNFSTLVLRVPQPSIPNASADAEALVDLPGYVDPKEWSMGNAVGAWAAQGMLSLLPMMVVNRLLWWTSRLVHFAFSNVNGSMFGPKFRCPLTGTEKEVKVYAYGSLNCGNRLFILANSHGMDLHVSIVMDGELVRAPSDLVGFVDQQLQQVGA</sequence>
<dbReference type="OrthoDB" id="10313785at2759"/>
<dbReference type="EMBL" id="CAJNDS010000069">
    <property type="protein sequence ID" value="CAE6943166.1"/>
    <property type="molecule type" value="Genomic_DNA"/>
</dbReference>
<name>A0A812HD25_9DINO</name>
<keyword evidence="2" id="KW-1185">Reference proteome</keyword>
<dbReference type="PANTHER" id="PTHR31650:SF1">
    <property type="entry name" value="WAX ESTER SYNTHASE_DIACYLGLYCEROL ACYLTRANSFERASE 4-RELATED"/>
    <property type="match status" value="1"/>
</dbReference>
<accession>A0A812HD25</accession>
<dbReference type="InterPro" id="IPR045034">
    <property type="entry name" value="O-acyltransferase_WSD1-like"/>
</dbReference>
<dbReference type="PANTHER" id="PTHR31650">
    <property type="entry name" value="O-ACYLTRANSFERASE (WSD1-LIKE) FAMILY PROTEIN"/>
    <property type="match status" value="1"/>
</dbReference>
<evidence type="ECO:0000313" key="2">
    <source>
        <dbReference type="Proteomes" id="UP000604046"/>
    </source>
</evidence>
<dbReference type="AlphaFoldDB" id="A0A812HD25"/>
<dbReference type="Proteomes" id="UP000604046">
    <property type="component" value="Unassembled WGS sequence"/>
</dbReference>
<evidence type="ECO:0000313" key="1">
    <source>
        <dbReference type="EMBL" id="CAE6943166.1"/>
    </source>
</evidence>
<gene>
    <name evidence="1" type="primary">mus210</name>
    <name evidence="1" type="ORF">SNAT2548_LOCUS1298</name>
</gene>
<protein>
    <submittedName>
        <fullName evidence="1">Mus210 protein</fullName>
    </submittedName>
</protein>
<proteinExistence type="predicted"/>
<organism evidence="1 2">
    <name type="scientific">Symbiodinium natans</name>
    <dbReference type="NCBI Taxonomy" id="878477"/>
    <lineage>
        <taxon>Eukaryota</taxon>
        <taxon>Sar</taxon>
        <taxon>Alveolata</taxon>
        <taxon>Dinophyceae</taxon>
        <taxon>Suessiales</taxon>
        <taxon>Symbiodiniaceae</taxon>
        <taxon>Symbiodinium</taxon>
    </lineage>
</organism>